<dbReference type="PRINTS" id="PR00834">
    <property type="entry name" value="PROTEASES2C"/>
</dbReference>
<dbReference type="SUPFAM" id="SSF50494">
    <property type="entry name" value="Trypsin-like serine proteases"/>
    <property type="match status" value="1"/>
</dbReference>
<dbReference type="Gene3D" id="2.40.10.10">
    <property type="entry name" value="Trypsin-like serine proteases"/>
    <property type="match status" value="2"/>
</dbReference>
<evidence type="ECO:0000256" key="3">
    <source>
        <dbReference type="ARBA" id="ARBA00022801"/>
    </source>
</evidence>
<feature type="domain" description="PDZ" evidence="5">
    <location>
        <begin position="297"/>
        <end position="395"/>
    </location>
</feature>
<dbReference type="STRING" id="169679.CSACC_04690"/>
<keyword evidence="2 6" id="KW-0645">Protease</keyword>
<dbReference type="PANTHER" id="PTHR43343">
    <property type="entry name" value="PEPTIDASE S12"/>
    <property type="match status" value="1"/>
</dbReference>
<accession>A0A1S8N697</accession>
<dbReference type="PROSITE" id="PS50106">
    <property type="entry name" value="PDZ"/>
    <property type="match status" value="1"/>
</dbReference>
<dbReference type="SMART" id="SM00228">
    <property type="entry name" value="PDZ"/>
    <property type="match status" value="1"/>
</dbReference>
<dbReference type="InterPro" id="IPR001478">
    <property type="entry name" value="PDZ"/>
</dbReference>
<gene>
    <name evidence="6" type="primary">htrB</name>
    <name evidence="6" type="ORF">CLOSAC_24720</name>
</gene>
<evidence type="ECO:0000259" key="5">
    <source>
        <dbReference type="PROSITE" id="PS50106"/>
    </source>
</evidence>
<sequence>MDNNKDNNFIDVESSPVDEGQQVAWRKCFEDENHIYSKKKKKKGIRMLGKVAGLLMITMVGGLFGSGITYSLMKKNISSIYPKEITSTIPQSFTSSTSDAMSAADVFNKVAPAVVIVSTKSSASNGFTSGEVEGMGSGFIINEDGDILTNYHVIGNAKDITVTLSDKTEVPATVVNYDQEKDIAMIKLKAGTKVPAVAELGDSDEVYPGAEVIAIGTPLSKDFAQTLTKGVISGNNRTIEGENGTKMNLIQTDAAINPGNSGGPLVNAKGQVIGINSMKIGSQAAGTSTSVEGIGFAIPINEVKSKIDALSKPALNLGIQIRELDSDTAKKYDLTEGIYVASVDEYSPAEKAGLKIGDIIVKADGKSAKTFKELKDIKDTKNAGDSINIEVIRDKKTIDLSVVLQEKSQ</sequence>
<keyword evidence="4" id="KW-0812">Transmembrane</keyword>
<dbReference type="PANTHER" id="PTHR43343:SF3">
    <property type="entry name" value="PROTEASE DO-LIKE 8, CHLOROPLASTIC"/>
    <property type="match status" value="1"/>
</dbReference>
<protein>
    <submittedName>
        <fullName evidence="6">Serine protease Do-like HtrB</fullName>
        <ecNumber evidence="6">3.4.21.107</ecNumber>
    </submittedName>
</protein>
<keyword evidence="3 6" id="KW-0378">Hydrolase</keyword>
<keyword evidence="4" id="KW-1133">Transmembrane helix</keyword>
<dbReference type="RefSeq" id="WP_077865688.1">
    <property type="nucleotide sequence ID" value="NZ_LZYZ01000004.1"/>
</dbReference>
<dbReference type="Proteomes" id="UP000191154">
    <property type="component" value="Unassembled WGS sequence"/>
</dbReference>
<evidence type="ECO:0000256" key="2">
    <source>
        <dbReference type="ARBA" id="ARBA00022670"/>
    </source>
</evidence>
<feature type="transmembrane region" description="Helical" evidence="4">
    <location>
        <begin position="47"/>
        <end position="73"/>
    </location>
</feature>
<dbReference type="EMBL" id="LZYZ01000004">
    <property type="protein sequence ID" value="OOM12039.1"/>
    <property type="molecule type" value="Genomic_DNA"/>
</dbReference>
<comment type="similarity">
    <text evidence="1">Belongs to the peptidase S1C family.</text>
</comment>
<comment type="caution">
    <text evidence="6">The sequence shown here is derived from an EMBL/GenBank/DDBJ whole genome shotgun (WGS) entry which is preliminary data.</text>
</comment>
<dbReference type="Gene3D" id="2.30.42.10">
    <property type="match status" value="1"/>
</dbReference>
<dbReference type="InterPro" id="IPR036034">
    <property type="entry name" value="PDZ_sf"/>
</dbReference>
<dbReference type="GO" id="GO:0004252">
    <property type="term" value="F:serine-type endopeptidase activity"/>
    <property type="evidence" value="ECO:0007669"/>
    <property type="project" value="InterPro"/>
</dbReference>
<dbReference type="InterPro" id="IPR009003">
    <property type="entry name" value="Peptidase_S1_PA"/>
</dbReference>
<reference evidence="6 7" key="1">
    <citation type="submission" date="2016-05" db="EMBL/GenBank/DDBJ databases">
        <title>Microbial solvent formation.</title>
        <authorList>
            <person name="Poehlein A."/>
            <person name="Montoya Solano J.D."/>
            <person name="Flitsch S."/>
            <person name="Krabben P."/>
            <person name="Duerre P."/>
            <person name="Daniel R."/>
        </authorList>
    </citation>
    <scope>NUCLEOTIDE SEQUENCE [LARGE SCALE GENOMIC DNA]</scope>
    <source>
        <strain evidence="6 7">L1-8</strain>
    </source>
</reference>
<keyword evidence="4" id="KW-0472">Membrane</keyword>
<dbReference type="InterPro" id="IPR051201">
    <property type="entry name" value="Chloro_Bact_Ser_Proteases"/>
</dbReference>
<evidence type="ECO:0000256" key="1">
    <source>
        <dbReference type="ARBA" id="ARBA00010541"/>
    </source>
</evidence>
<dbReference type="Pfam" id="PF13180">
    <property type="entry name" value="PDZ_2"/>
    <property type="match status" value="1"/>
</dbReference>
<dbReference type="SUPFAM" id="SSF50156">
    <property type="entry name" value="PDZ domain-like"/>
    <property type="match status" value="1"/>
</dbReference>
<name>A0A1S8N697_CLOSA</name>
<evidence type="ECO:0000256" key="4">
    <source>
        <dbReference type="SAM" id="Phobius"/>
    </source>
</evidence>
<dbReference type="InterPro" id="IPR001940">
    <property type="entry name" value="Peptidase_S1C"/>
</dbReference>
<organism evidence="6 7">
    <name type="scientific">Clostridium saccharobutylicum</name>
    <dbReference type="NCBI Taxonomy" id="169679"/>
    <lineage>
        <taxon>Bacteria</taxon>
        <taxon>Bacillati</taxon>
        <taxon>Bacillota</taxon>
        <taxon>Clostridia</taxon>
        <taxon>Eubacteriales</taxon>
        <taxon>Clostridiaceae</taxon>
        <taxon>Clostridium</taxon>
    </lineage>
</organism>
<proteinExistence type="inferred from homology"/>
<dbReference type="InterPro" id="IPR043504">
    <property type="entry name" value="Peptidase_S1_PA_chymotrypsin"/>
</dbReference>
<dbReference type="EC" id="3.4.21.107" evidence="6"/>
<evidence type="ECO:0000313" key="6">
    <source>
        <dbReference type="EMBL" id="OOM12039.1"/>
    </source>
</evidence>
<dbReference type="Pfam" id="PF13365">
    <property type="entry name" value="Trypsin_2"/>
    <property type="match status" value="1"/>
</dbReference>
<dbReference type="AlphaFoldDB" id="A0A1S8N697"/>
<dbReference type="GO" id="GO:0006508">
    <property type="term" value="P:proteolysis"/>
    <property type="evidence" value="ECO:0007669"/>
    <property type="project" value="UniProtKB-KW"/>
</dbReference>
<evidence type="ECO:0000313" key="7">
    <source>
        <dbReference type="Proteomes" id="UP000191154"/>
    </source>
</evidence>